<dbReference type="STRING" id="698492.A0A0E9NHT6"/>
<evidence type="ECO:0000313" key="8">
    <source>
        <dbReference type="Proteomes" id="UP000033140"/>
    </source>
</evidence>
<reference evidence="7 8" key="2">
    <citation type="journal article" date="2014" name="J. Gen. Appl. Microbiol.">
        <title>The early diverging ascomycetous budding yeast Saitoella complicata has three histone deacetylases belonging to the Clr6, Hos2, and Rpd3 lineages.</title>
        <authorList>
            <person name="Nishida H."/>
            <person name="Matsumoto T."/>
            <person name="Kondo S."/>
            <person name="Hamamoto M."/>
            <person name="Yoshikawa H."/>
        </authorList>
    </citation>
    <scope>NUCLEOTIDE SEQUENCE [LARGE SCALE GENOMIC DNA]</scope>
    <source>
        <strain evidence="7 8">NRRL Y-17804</strain>
    </source>
</reference>
<dbReference type="OrthoDB" id="416253at2759"/>
<keyword evidence="1" id="KW-0560">Oxidoreductase</keyword>
<keyword evidence="8" id="KW-1185">Reference proteome</keyword>
<evidence type="ECO:0000256" key="4">
    <source>
        <dbReference type="PIRSR" id="PIRSR000097-3"/>
    </source>
</evidence>
<feature type="domain" description="NADP-dependent oxidoreductase" evidence="6">
    <location>
        <begin position="18"/>
        <end position="284"/>
    </location>
</feature>
<dbReference type="PANTHER" id="PTHR11732">
    <property type="entry name" value="ALDO/KETO REDUCTASE"/>
    <property type="match status" value="1"/>
</dbReference>
<dbReference type="SUPFAM" id="SSF51430">
    <property type="entry name" value="NAD(P)-linked oxidoreductase"/>
    <property type="match status" value="1"/>
</dbReference>
<dbReference type="InterPro" id="IPR023210">
    <property type="entry name" value="NADP_OxRdtase_dom"/>
</dbReference>
<dbReference type="InterPro" id="IPR018170">
    <property type="entry name" value="Aldo/ket_reductase_CS"/>
</dbReference>
<comment type="caution">
    <text evidence="7">The sequence shown here is derived from an EMBL/GenBank/DDBJ whole genome shotgun (WGS) entry which is preliminary data.</text>
</comment>
<dbReference type="PROSITE" id="PS00062">
    <property type="entry name" value="ALDOKETO_REDUCTASE_2"/>
    <property type="match status" value="1"/>
</dbReference>
<dbReference type="EMBL" id="BACD03000022">
    <property type="protein sequence ID" value="GAO49399.1"/>
    <property type="molecule type" value="Genomic_DNA"/>
</dbReference>
<reference evidence="7 8" key="3">
    <citation type="journal article" date="2015" name="Genome Announc.">
        <title>Draft Genome Sequence of the Archiascomycetous Yeast Saitoella complicata.</title>
        <authorList>
            <person name="Yamauchi K."/>
            <person name="Kondo S."/>
            <person name="Hamamoto M."/>
            <person name="Takahashi Y."/>
            <person name="Ogura Y."/>
            <person name="Hayashi T."/>
            <person name="Nishida H."/>
        </authorList>
    </citation>
    <scope>NUCLEOTIDE SEQUENCE [LARGE SCALE GENOMIC DNA]</scope>
    <source>
        <strain evidence="7 8">NRRL Y-17804</strain>
    </source>
</reference>
<dbReference type="AlphaFoldDB" id="A0A0E9NHT6"/>
<evidence type="ECO:0000313" key="7">
    <source>
        <dbReference type="EMBL" id="GAO49399.1"/>
    </source>
</evidence>
<evidence type="ECO:0000256" key="5">
    <source>
        <dbReference type="SAM" id="MobiDB-lite"/>
    </source>
</evidence>
<evidence type="ECO:0000256" key="3">
    <source>
        <dbReference type="PIRSR" id="PIRSR000097-2"/>
    </source>
</evidence>
<dbReference type="OMA" id="VENCEVK"/>
<feature type="binding site" evidence="3">
    <location>
        <position position="109"/>
    </location>
    <ligand>
        <name>substrate</name>
    </ligand>
</feature>
<protein>
    <recommendedName>
        <fullName evidence="6">NADP-dependent oxidoreductase domain-containing protein</fullName>
    </recommendedName>
</protein>
<gene>
    <name evidence="7" type="ORF">G7K_3549-t1</name>
</gene>
<dbReference type="InterPro" id="IPR036812">
    <property type="entry name" value="NAD(P)_OxRdtase_dom_sf"/>
</dbReference>
<feature type="region of interest" description="Disordered" evidence="5">
    <location>
        <begin position="298"/>
        <end position="318"/>
    </location>
</feature>
<reference evidence="7 8" key="1">
    <citation type="journal article" date="2011" name="J. Gen. Appl. Microbiol.">
        <title>Draft genome sequencing of the enigmatic yeast Saitoella complicata.</title>
        <authorList>
            <person name="Nishida H."/>
            <person name="Hamamoto M."/>
            <person name="Sugiyama J."/>
        </authorList>
    </citation>
    <scope>NUCLEOTIDE SEQUENCE [LARGE SCALE GENOMIC DNA]</scope>
    <source>
        <strain evidence="7 8">NRRL Y-17804</strain>
    </source>
</reference>
<accession>A0A0E9NHT6</accession>
<evidence type="ECO:0000256" key="2">
    <source>
        <dbReference type="PIRSR" id="PIRSR000097-1"/>
    </source>
</evidence>
<proteinExistence type="predicted"/>
<organism evidence="7 8">
    <name type="scientific">Saitoella complicata (strain BCRC 22490 / CBS 7301 / JCM 7358 / NBRC 10748 / NRRL Y-17804)</name>
    <dbReference type="NCBI Taxonomy" id="698492"/>
    <lineage>
        <taxon>Eukaryota</taxon>
        <taxon>Fungi</taxon>
        <taxon>Dikarya</taxon>
        <taxon>Ascomycota</taxon>
        <taxon>Taphrinomycotina</taxon>
        <taxon>Taphrinomycotina incertae sedis</taxon>
        <taxon>Saitoella</taxon>
    </lineage>
</organism>
<dbReference type="FunFam" id="3.20.20.100:FF:000034">
    <property type="entry name" value="Chromosome 7, whole genome shotgun sequence"/>
    <property type="match status" value="1"/>
</dbReference>
<dbReference type="Proteomes" id="UP000033140">
    <property type="component" value="Unassembled WGS sequence"/>
</dbReference>
<dbReference type="PIRSF" id="PIRSF000097">
    <property type="entry name" value="AKR"/>
    <property type="match status" value="1"/>
</dbReference>
<feature type="active site" description="Proton donor" evidence="2">
    <location>
        <position position="51"/>
    </location>
</feature>
<dbReference type="PRINTS" id="PR00069">
    <property type="entry name" value="ALDKETRDTASE"/>
</dbReference>
<sequence length="318" mass="35625">MSFGRTFKLASGAKIPAVGLGTWKSKPGEVQAAVRTALQTGYRHIDCAWIYGNEKEVGLGLKEGGIDRQDLWITSKLWNASHQPKDVRKAITETLSNLNVDYLDLYLMHWPIAFARTPDHANVPKDSNGKVLIDEHLTENHAETWQAMESLVKEGLVKNIGVSNFNIRRLRKLLSEATIKPVVNQVELHPYNPQDNLLRFAEQNGVHLTAYSPLGSTSSPLLKDHVLTSIAEKKSCTVAQILLSWSVQRGTSVIPKSVNAERIKSNFEQISLSQDEFDQINNISRGKQVRYVNPQENWGLDPFEDEETDLLGGPFESQ</sequence>
<dbReference type="Pfam" id="PF00248">
    <property type="entry name" value="Aldo_ket_red"/>
    <property type="match status" value="1"/>
</dbReference>
<dbReference type="RefSeq" id="XP_019027166.1">
    <property type="nucleotide sequence ID" value="XM_019165609.1"/>
</dbReference>
<dbReference type="PROSITE" id="PS00798">
    <property type="entry name" value="ALDOKETO_REDUCTASE_1"/>
    <property type="match status" value="1"/>
</dbReference>
<feature type="site" description="Lowers pKa of active site Tyr" evidence="4">
    <location>
        <position position="76"/>
    </location>
</feature>
<evidence type="ECO:0000259" key="6">
    <source>
        <dbReference type="Pfam" id="PF00248"/>
    </source>
</evidence>
<evidence type="ECO:0000256" key="1">
    <source>
        <dbReference type="ARBA" id="ARBA00023002"/>
    </source>
</evidence>
<dbReference type="Gene3D" id="3.20.20.100">
    <property type="entry name" value="NADP-dependent oxidoreductase domain"/>
    <property type="match status" value="1"/>
</dbReference>
<dbReference type="GO" id="GO:0016491">
    <property type="term" value="F:oxidoreductase activity"/>
    <property type="evidence" value="ECO:0007669"/>
    <property type="project" value="UniProtKB-KW"/>
</dbReference>
<name>A0A0E9NHT6_SAICN</name>
<dbReference type="InterPro" id="IPR020471">
    <property type="entry name" value="AKR"/>
</dbReference>